<name>A0A1B9GRE3_9TREE</name>
<feature type="region of interest" description="Disordered" evidence="1">
    <location>
        <begin position="81"/>
        <end position="116"/>
    </location>
</feature>
<sequence length="116" mass="12721">MASLQDKLHNKYDSCTIPPSGEVWNKRFKSLGELPAEAFASAAPSFIRQQVELEESVRKAIGPTSGGVPSRLRKTFNELAMGSQPTSTHDRRTISSDTVIPNFLNEPEIDSDDDAS</sequence>
<evidence type="ECO:0000313" key="2">
    <source>
        <dbReference type="EMBL" id="OCF33632.1"/>
    </source>
</evidence>
<accession>A0A1B9GRE3</accession>
<proteinExistence type="predicted"/>
<gene>
    <name evidence="2" type="ORF">I316_04706</name>
</gene>
<dbReference type="Proteomes" id="UP000092666">
    <property type="component" value="Unassembled WGS sequence"/>
</dbReference>
<protein>
    <submittedName>
        <fullName evidence="2">Uncharacterized protein</fullName>
    </submittedName>
</protein>
<reference evidence="2 3" key="1">
    <citation type="submission" date="2013-07" db="EMBL/GenBank/DDBJ databases">
        <title>The Genome Sequence of Cryptococcus heveanensis BCC8398.</title>
        <authorList>
            <consortium name="The Broad Institute Genome Sequencing Platform"/>
            <person name="Cuomo C."/>
            <person name="Litvintseva A."/>
            <person name="Chen Y."/>
            <person name="Heitman J."/>
            <person name="Sun S."/>
            <person name="Springer D."/>
            <person name="Dromer F."/>
            <person name="Young S.K."/>
            <person name="Zeng Q."/>
            <person name="Gargeya S."/>
            <person name="Fitzgerald M."/>
            <person name="Abouelleil A."/>
            <person name="Alvarado L."/>
            <person name="Berlin A.M."/>
            <person name="Chapman S.B."/>
            <person name="Dewar J."/>
            <person name="Goldberg J."/>
            <person name="Griggs A."/>
            <person name="Gujja S."/>
            <person name="Hansen M."/>
            <person name="Howarth C."/>
            <person name="Imamovic A."/>
            <person name="Larimer J."/>
            <person name="McCowan C."/>
            <person name="Murphy C."/>
            <person name="Pearson M."/>
            <person name="Priest M."/>
            <person name="Roberts A."/>
            <person name="Saif S."/>
            <person name="Shea T."/>
            <person name="Sykes S."/>
            <person name="Wortman J."/>
            <person name="Nusbaum C."/>
            <person name="Birren B."/>
        </authorList>
    </citation>
    <scope>NUCLEOTIDE SEQUENCE [LARGE SCALE GENOMIC DNA]</scope>
    <source>
        <strain evidence="2 3">BCC8398</strain>
    </source>
</reference>
<organism evidence="2 3">
    <name type="scientific">Kwoniella heveanensis BCC8398</name>
    <dbReference type="NCBI Taxonomy" id="1296120"/>
    <lineage>
        <taxon>Eukaryota</taxon>
        <taxon>Fungi</taxon>
        <taxon>Dikarya</taxon>
        <taxon>Basidiomycota</taxon>
        <taxon>Agaricomycotina</taxon>
        <taxon>Tremellomycetes</taxon>
        <taxon>Tremellales</taxon>
        <taxon>Cryptococcaceae</taxon>
        <taxon>Kwoniella</taxon>
    </lineage>
</organism>
<dbReference type="AlphaFoldDB" id="A0A1B9GRE3"/>
<evidence type="ECO:0000313" key="3">
    <source>
        <dbReference type="Proteomes" id="UP000092666"/>
    </source>
</evidence>
<evidence type="ECO:0000256" key="1">
    <source>
        <dbReference type="SAM" id="MobiDB-lite"/>
    </source>
</evidence>
<feature type="compositionally biased region" description="Acidic residues" evidence="1">
    <location>
        <begin position="107"/>
        <end position="116"/>
    </location>
</feature>
<keyword evidence="3" id="KW-1185">Reference proteome</keyword>
<reference evidence="3" key="2">
    <citation type="submission" date="2013-12" db="EMBL/GenBank/DDBJ databases">
        <title>Evolution of pathogenesis and genome organization in the Tremellales.</title>
        <authorList>
            <person name="Cuomo C."/>
            <person name="Litvintseva A."/>
            <person name="Heitman J."/>
            <person name="Chen Y."/>
            <person name="Sun S."/>
            <person name="Springer D."/>
            <person name="Dromer F."/>
            <person name="Young S."/>
            <person name="Zeng Q."/>
            <person name="Chapman S."/>
            <person name="Gujja S."/>
            <person name="Saif S."/>
            <person name="Birren B."/>
        </authorList>
    </citation>
    <scope>NUCLEOTIDE SEQUENCE [LARGE SCALE GENOMIC DNA]</scope>
    <source>
        <strain evidence="3">BCC8398</strain>
    </source>
</reference>
<dbReference type="EMBL" id="KI669504">
    <property type="protein sequence ID" value="OCF33632.1"/>
    <property type="molecule type" value="Genomic_DNA"/>
</dbReference>